<keyword evidence="3" id="KW-1185">Reference proteome</keyword>
<dbReference type="EMBL" id="BNAV01000012">
    <property type="protein sequence ID" value="GHF78219.1"/>
    <property type="molecule type" value="Genomic_DNA"/>
</dbReference>
<organism evidence="2 3">
    <name type="scientific">Amycolatopsis bartoniae</name>
    <dbReference type="NCBI Taxonomy" id="941986"/>
    <lineage>
        <taxon>Bacteria</taxon>
        <taxon>Bacillati</taxon>
        <taxon>Actinomycetota</taxon>
        <taxon>Actinomycetes</taxon>
        <taxon>Pseudonocardiales</taxon>
        <taxon>Pseudonocardiaceae</taxon>
        <taxon>Amycolatopsis</taxon>
    </lineage>
</organism>
<proteinExistence type="predicted"/>
<reference evidence="2" key="1">
    <citation type="journal article" date="2014" name="Int. J. Syst. Evol. Microbiol.">
        <title>Complete genome sequence of Corynebacterium casei LMG S-19264T (=DSM 44701T), isolated from a smear-ripened cheese.</title>
        <authorList>
            <consortium name="US DOE Joint Genome Institute (JGI-PGF)"/>
            <person name="Walter F."/>
            <person name="Albersmeier A."/>
            <person name="Kalinowski J."/>
            <person name="Ruckert C."/>
        </authorList>
    </citation>
    <scope>NUCLEOTIDE SEQUENCE</scope>
    <source>
        <strain evidence="2">CGMCC 4.7679</strain>
    </source>
</reference>
<gene>
    <name evidence="2" type="ORF">GCM10017566_60620</name>
</gene>
<dbReference type="RefSeq" id="WP_145935135.1">
    <property type="nucleotide sequence ID" value="NZ_BNAV01000012.1"/>
</dbReference>
<reference evidence="2" key="2">
    <citation type="submission" date="2020-09" db="EMBL/GenBank/DDBJ databases">
        <authorList>
            <person name="Sun Q."/>
            <person name="Zhou Y."/>
        </authorList>
    </citation>
    <scope>NUCLEOTIDE SEQUENCE</scope>
    <source>
        <strain evidence="2">CGMCC 4.7679</strain>
    </source>
</reference>
<comment type="caution">
    <text evidence="2">The sequence shown here is derived from an EMBL/GenBank/DDBJ whole genome shotgun (WGS) entry which is preliminary data.</text>
</comment>
<feature type="region of interest" description="Disordered" evidence="1">
    <location>
        <begin position="18"/>
        <end position="43"/>
    </location>
</feature>
<dbReference type="OrthoDB" id="2406922at2"/>
<name>A0A8H9J526_9PSEU</name>
<sequence>MKLTTLRTASSHRAALAEARLSRRPSRLGSKAGTAPEPDHVLAPDDGFPGLLRRAWQRAIAAPDPAAAVDVLLTLDGHVPADVQLRALRLPEQCALKALFGLSWQDGRQHPDGTADGEPVHVGELGLTTGGRIAVGVPSQRPLGDGEDLVDGVLRVRWTAAALERYREELHREERRALSSVVDCRKWLAGLGTKGRNELLDELKDAALRTAPFVLYQDTKRYTNFREHNTLTGKTLWPGHPDCALSSLQGLALDLWSDNDVVLVVCLKLLVLSVGYGRIEEANGTQLTVAHVAALLDRVRRKYNSVPGAPQVPHAASADVNSLRDLAWRLREQRQEISGRVQLYREIHGPLMHKIEQVAAPRGEQALAREAALAARLSERLPLDGKGLDELSAALSAAPDWLTRPYGDFGTGLEALVAETVSATVDAFETDFAMSRGIRSLPMLLAALREQDWSRIVQWDLPDFFCCVIPDPAAARHFGGSAARLADVAWSMSARMQYNSWHFLAGNLPKTPEVVARDYFVPPVVPDLAYYSDQHHHGHVAAKVRFSIRSPQAVELAGRRFGGFVDLRLLRCAGTPFDEQDLLAADRASRFLAHATTLTGAAVAAGADCAVTAFDSRWHWSRIAGGRPGESA</sequence>
<evidence type="ECO:0000256" key="1">
    <source>
        <dbReference type="SAM" id="MobiDB-lite"/>
    </source>
</evidence>
<dbReference type="Proteomes" id="UP000658656">
    <property type="component" value="Unassembled WGS sequence"/>
</dbReference>
<protein>
    <submittedName>
        <fullName evidence="2">Uncharacterized protein</fullName>
    </submittedName>
</protein>
<dbReference type="AlphaFoldDB" id="A0A8H9J526"/>
<evidence type="ECO:0000313" key="3">
    <source>
        <dbReference type="Proteomes" id="UP000658656"/>
    </source>
</evidence>
<evidence type="ECO:0000313" key="2">
    <source>
        <dbReference type="EMBL" id="GHF78219.1"/>
    </source>
</evidence>
<accession>A0A8H9J526</accession>